<name>A0ABV1H5T5_9FIRM</name>
<feature type="binding site" evidence="7">
    <location>
        <position position="15"/>
    </location>
    <ligand>
        <name>Mg(2+)</name>
        <dbReference type="ChEBI" id="CHEBI:18420"/>
    </ligand>
</feature>
<keyword evidence="2 7" id="KW-0808">Transferase</keyword>
<keyword evidence="7" id="KW-0460">Magnesium</keyword>
<proteinExistence type="inferred from homology"/>
<dbReference type="CDD" id="cd00464">
    <property type="entry name" value="SK"/>
    <property type="match status" value="1"/>
</dbReference>
<comment type="subunit">
    <text evidence="7">Monomer.</text>
</comment>
<evidence type="ECO:0000256" key="2">
    <source>
        <dbReference type="ARBA" id="ARBA00022679"/>
    </source>
</evidence>
<feature type="binding site" evidence="7">
    <location>
        <position position="33"/>
    </location>
    <ligand>
        <name>substrate</name>
    </ligand>
</feature>
<dbReference type="InterPro" id="IPR027417">
    <property type="entry name" value="P-loop_NTPase"/>
</dbReference>
<reference evidence="8" key="1">
    <citation type="submission" date="2024-03" db="EMBL/GenBank/DDBJ databases">
        <title>Human intestinal bacterial collection.</title>
        <authorList>
            <person name="Pauvert C."/>
            <person name="Hitch T.C.A."/>
            <person name="Clavel T."/>
        </authorList>
    </citation>
    <scope>NUCLEOTIDE SEQUENCE [LARGE SCALE GENOMIC DNA]</scope>
    <source>
        <strain evidence="8">CLA-AA-H89B</strain>
    </source>
</reference>
<comment type="caution">
    <text evidence="8">The sequence shown here is derived from an EMBL/GenBank/DDBJ whole genome shotgun (WGS) entry which is preliminary data.</text>
</comment>
<dbReference type="Proteomes" id="UP001546774">
    <property type="component" value="Unassembled WGS sequence"/>
</dbReference>
<feature type="binding site" evidence="7">
    <location>
        <position position="78"/>
    </location>
    <ligand>
        <name>substrate</name>
    </ligand>
</feature>
<protein>
    <recommendedName>
        <fullName evidence="7">Shikimate kinase</fullName>
        <shortName evidence="7">SK</shortName>
        <ecNumber evidence="7">2.7.1.71</ecNumber>
    </recommendedName>
</protein>
<organism evidence="8 9">
    <name type="scientific">Lachnospira intestinalis</name>
    <dbReference type="NCBI Taxonomy" id="3133158"/>
    <lineage>
        <taxon>Bacteria</taxon>
        <taxon>Bacillati</taxon>
        <taxon>Bacillota</taxon>
        <taxon>Clostridia</taxon>
        <taxon>Lachnospirales</taxon>
        <taxon>Lachnospiraceae</taxon>
        <taxon>Lachnospira</taxon>
    </lineage>
</organism>
<comment type="pathway">
    <text evidence="7">Metabolic intermediate biosynthesis; chorismate biosynthesis; chorismate from D-erythrose 4-phosphate and phosphoenolpyruvate: step 5/7.</text>
</comment>
<keyword evidence="5 7" id="KW-0067">ATP-binding</keyword>
<dbReference type="InterPro" id="IPR000623">
    <property type="entry name" value="Shikimate_kinase/TSH1"/>
</dbReference>
<dbReference type="PANTHER" id="PTHR21087">
    <property type="entry name" value="SHIKIMATE KINASE"/>
    <property type="match status" value="1"/>
</dbReference>
<evidence type="ECO:0000256" key="1">
    <source>
        <dbReference type="ARBA" id="ARBA00022605"/>
    </source>
</evidence>
<evidence type="ECO:0000256" key="3">
    <source>
        <dbReference type="ARBA" id="ARBA00022741"/>
    </source>
</evidence>
<comment type="subcellular location">
    <subcellularLocation>
        <location evidence="7">Cytoplasm</location>
    </subcellularLocation>
</comment>
<keyword evidence="7" id="KW-0479">Metal-binding</keyword>
<feature type="binding site" evidence="7">
    <location>
        <begin position="11"/>
        <end position="16"/>
    </location>
    <ligand>
        <name>ATP</name>
        <dbReference type="ChEBI" id="CHEBI:30616"/>
    </ligand>
</feature>
<keyword evidence="7" id="KW-0963">Cytoplasm</keyword>
<dbReference type="EMBL" id="JBBMFS010000006">
    <property type="protein sequence ID" value="MEQ2555065.1"/>
    <property type="molecule type" value="Genomic_DNA"/>
</dbReference>
<evidence type="ECO:0000256" key="6">
    <source>
        <dbReference type="ARBA" id="ARBA00023141"/>
    </source>
</evidence>
<comment type="catalytic activity">
    <reaction evidence="7">
        <text>shikimate + ATP = 3-phosphoshikimate + ADP + H(+)</text>
        <dbReference type="Rhea" id="RHEA:13121"/>
        <dbReference type="ChEBI" id="CHEBI:15378"/>
        <dbReference type="ChEBI" id="CHEBI:30616"/>
        <dbReference type="ChEBI" id="CHEBI:36208"/>
        <dbReference type="ChEBI" id="CHEBI:145989"/>
        <dbReference type="ChEBI" id="CHEBI:456216"/>
        <dbReference type="EC" id="2.7.1.71"/>
    </reaction>
</comment>
<dbReference type="InterPro" id="IPR031322">
    <property type="entry name" value="Shikimate/glucono_kinase"/>
</dbReference>
<comment type="caution">
    <text evidence="7">Lacks conserved residue(s) required for the propagation of feature annotation.</text>
</comment>
<dbReference type="PANTHER" id="PTHR21087:SF16">
    <property type="entry name" value="SHIKIMATE KINASE 1, CHLOROPLASTIC"/>
    <property type="match status" value="1"/>
</dbReference>
<evidence type="ECO:0000256" key="5">
    <source>
        <dbReference type="ARBA" id="ARBA00022840"/>
    </source>
</evidence>
<feature type="binding site" evidence="7">
    <location>
        <position position="133"/>
    </location>
    <ligand>
        <name>substrate</name>
    </ligand>
</feature>
<dbReference type="Gene3D" id="3.40.50.300">
    <property type="entry name" value="P-loop containing nucleotide triphosphate hydrolases"/>
    <property type="match status" value="1"/>
</dbReference>
<sequence>MKNIILIGMPGSGKSTIGVVLAKKMGYQFIDSDIVIQQKYAKTLEQLIDEHSDAGFIQIENDVNKEIKAEHTVIATGGSVVYGREAMEHFKKTGVVVYLKVPEEELKKRLGSLKERGVVSNGKATIAEIFEDRKALYEQYADITVTCANEMLRYSVEDVYAKINAYFAENYVTKE</sequence>
<dbReference type="HAMAP" id="MF_00109">
    <property type="entry name" value="Shikimate_kinase"/>
    <property type="match status" value="1"/>
</dbReference>
<evidence type="ECO:0000256" key="4">
    <source>
        <dbReference type="ARBA" id="ARBA00022777"/>
    </source>
</evidence>
<comment type="function">
    <text evidence="7">Catalyzes the specific phosphorylation of the 3-hydroxyl group of shikimic acid using ATP as a cosubstrate.</text>
</comment>
<evidence type="ECO:0000313" key="9">
    <source>
        <dbReference type="Proteomes" id="UP001546774"/>
    </source>
</evidence>
<accession>A0ABV1H5T5</accession>
<dbReference type="EC" id="2.7.1.71" evidence="7"/>
<dbReference type="SUPFAM" id="SSF52540">
    <property type="entry name" value="P-loop containing nucleoside triphosphate hydrolases"/>
    <property type="match status" value="1"/>
</dbReference>
<gene>
    <name evidence="7" type="primary">aroK</name>
    <name evidence="8" type="ORF">WMO37_08620</name>
</gene>
<dbReference type="GO" id="GO:0004765">
    <property type="term" value="F:shikimate kinase activity"/>
    <property type="evidence" value="ECO:0007669"/>
    <property type="project" value="UniProtKB-EC"/>
</dbReference>
<keyword evidence="1 7" id="KW-0028">Amino-acid biosynthesis</keyword>
<keyword evidence="6 7" id="KW-0057">Aromatic amino acid biosynthesis</keyword>
<evidence type="ECO:0000256" key="7">
    <source>
        <dbReference type="HAMAP-Rule" id="MF_00109"/>
    </source>
</evidence>
<comment type="cofactor">
    <cofactor evidence="7">
        <name>Mg(2+)</name>
        <dbReference type="ChEBI" id="CHEBI:18420"/>
    </cofactor>
    <text evidence="7">Binds 1 Mg(2+) ion per subunit.</text>
</comment>
<keyword evidence="4 7" id="KW-0418">Kinase</keyword>
<keyword evidence="9" id="KW-1185">Reference proteome</keyword>
<feature type="binding site" evidence="7">
    <location>
        <position position="116"/>
    </location>
    <ligand>
        <name>ATP</name>
        <dbReference type="ChEBI" id="CHEBI:30616"/>
    </ligand>
</feature>
<evidence type="ECO:0000313" key="8">
    <source>
        <dbReference type="EMBL" id="MEQ2555065.1"/>
    </source>
</evidence>
<keyword evidence="3 7" id="KW-0547">Nucleotide-binding</keyword>
<comment type="similarity">
    <text evidence="7">Belongs to the shikimate kinase family.</text>
</comment>
<dbReference type="PRINTS" id="PR01100">
    <property type="entry name" value="SHIKIMTKNASE"/>
</dbReference>
<dbReference type="Pfam" id="PF01202">
    <property type="entry name" value="SKI"/>
    <property type="match status" value="1"/>
</dbReference>